<dbReference type="Pfam" id="PF01035">
    <property type="entry name" value="DNA_binding_1"/>
    <property type="match status" value="1"/>
</dbReference>
<comment type="similarity">
    <text evidence="2">Belongs to the MGMT family.</text>
</comment>
<evidence type="ECO:0000259" key="9">
    <source>
        <dbReference type="Pfam" id="PF01035"/>
    </source>
</evidence>
<evidence type="ECO:0000256" key="6">
    <source>
        <dbReference type="ARBA" id="ARBA00022763"/>
    </source>
</evidence>
<evidence type="ECO:0000256" key="7">
    <source>
        <dbReference type="ARBA" id="ARBA00023204"/>
    </source>
</evidence>
<dbReference type="SUPFAM" id="SSF46767">
    <property type="entry name" value="Methylated DNA-protein cysteine methyltransferase, C-terminal domain"/>
    <property type="match status" value="1"/>
</dbReference>
<evidence type="ECO:0000256" key="3">
    <source>
        <dbReference type="ARBA" id="ARBA00011918"/>
    </source>
</evidence>
<dbReference type="AlphaFoldDB" id="A0A6N2S2P4"/>
<sequence>MKAYYKKNKFIFEIEYNEKIEKIALVDEEKSGKKSFISNFAFEEISAFLDGKLKKFSFEINPQGTDFQKKVWREIEKIPYGKTITYKEIGEKINSKAYQAIGSACGKNPILLRIPCHRVVGKNNLGGFFYGLDLKKYLLELEKNVNEL</sequence>
<dbReference type="InterPro" id="IPR001497">
    <property type="entry name" value="MethylDNA_cys_MeTrfase_AS"/>
</dbReference>
<name>A0A6N2S2P4_9FIRM</name>
<dbReference type="EC" id="2.1.1.63" evidence="3"/>
<accession>A0A6N2S2P4</accession>
<evidence type="ECO:0000256" key="8">
    <source>
        <dbReference type="ARBA" id="ARBA00049348"/>
    </source>
</evidence>
<dbReference type="FunFam" id="1.10.10.10:FF:000214">
    <property type="entry name" value="Methylated-DNA--protein-cysteine methyltransferase"/>
    <property type="match status" value="1"/>
</dbReference>
<dbReference type="InterPro" id="IPR036388">
    <property type="entry name" value="WH-like_DNA-bd_sf"/>
</dbReference>
<gene>
    <name evidence="10" type="primary">ogt</name>
    <name evidence="10" type="ORF">AVLFYP127_01618</name>
</gene>
<dbReference type="EMBL" id="CACRSW010000007">
    <property type="protein sequence ID" value="VYS86145.1"/>
    <property type="molecule type" value="Genomic_DNA"/>
</dbReference>
<dbReference type="PROSITE" id="PS00374">
    <property type="entry name" value="MGMT"/>
    <property type="match status" value="1"/>
</dbReference>
<feature type="domain" description="Methylated-DNA-[protein]-cysteine S-methyltransferase DNA binding" evidence="9">
    <location>
        <begin position="66"/>
        <end position="143"/>
    </location>
</feature>
<dbReference type="InterPro" id="IPR014048">
    <property type="entry name" value="MethylDNA_cys_MeTrfase_DNA-bd"/>
</dbReference>
<evidence type="ECO:0000256" key="2">
    <source>
        <dbReference type="ARBA" id="ARBA00008711"/>
    </source>
</evidence>
<keyword evidence="7" id="KW-0234">DNA repair</keyword>
<evidence type="ECO:0000256" key="5">
    <source>
        <dbReference type="ARBA" id="ARBA00022679"/>
    </source>
</evidence>
<dbReference type="PANTHER" id="PTHR10815">
    <property type="entry name" value="METHYLATED-DNA--PROTEIN-CYSTEINE METHYLTRANSFERASE"/>
    <property type="match status" value="1"/>
</dbReference>
<dbReference type="CDD" id="cd06445">
    <property type="entry name" value="ATase"/>
    <property type="match status" value="1"/>
</dbReference>
<dbReference type="PANTHER" id="PTHR10815:SF13">
    <property type="entry name" value="METHYLATED-DNA--PROTEIN-CYSTEINE METHYLTRANSFERASE"/>
    <property type="match status" value="1"/>
</dbReference>
<evidence type="ECO:0000256" key="1">
    <source>
        <dbReference type="ARBA" id="ARBA00001286"/>
    </source>
</evidence>
<comment type="catalytic activity">
    <reaction evidence="8">
        <text>a 6-O-methyl-2'-deoxyguanosine in DNA + L-cysteinyl-[protein] = S-methyl-L-cysteinyl-[protein] + a 2'-deoxyguanosine in DNA</text>
        <dbReference type="Rhea" id="RHEA:24000"/>
        <dbReference type="Rhea" id="RHEA-COMP:10131"/>
        <dbReference type="Rhea" id="RHEA-COMP:10132"/>
        <dbReference type="Rhea" id="RHEA-COMP:11367"/>
        <dbReference type="Rhea" id="RHEA-COMP:11368"/>
        <dbReference type="ChEBI" id="CHEBI:29950"/>
        <dbReference type="ChEBI" id="CHEBI:82612"/>
        <dbReference type="ChEBI" id="CHEBI:85445"/>
        <dbReference type="ChEBI" id="CHEBI:85448"/>
        <dbReference type="EC" id="2.1.1.63"/>
    </reaction>
</comment>
<proteinExistence type="inferred from homology"/>
<keyword evidence="4 10" id="KW-0489">Methyltransferase</keyword>
<keyword evidence="6" id="KW-0227">DNA damage</keyword>
<comment type="catalytic activity">
    <reaction evidence="1">
        <text>a 4-O-methyl-thymidine in DNA + L-cysteinyl-[protein] = a thymidine in DNA + S-methyl-L-cysteinyl-[protein]</text>
        <dbReference type="Rhea" id="RHEA:53428"/>
        <dbReference type="Rhea" id="RHEA-COMP:10131"/>
        <dbReference type="Rhea" id="RHEA-COMP:10132"/>
        <dbReference type="Rhea" id="RHEA-COMP:13555"/>
        <dbReference type="Rhea" id="RHEA-COMP:13556"/>
        <dbReference type="ChEBI" id="CHEBI:29950"/>
        <dbReference type="ChEBI" id="CHEBI:82612"/>
        <dbReference type="ChEBI" id="CHEBI:137386"/>
        <dbReference type="ChEBI" id="CHEBI:137387"/>
        <dbReference type="EC" id="2.1.1.63"/>
    </reaction>
</comment>
<evidence type="ECO:0000256" key="4">
    <source>
        <dbReference type="ARBA" id="ARBA00022603"/>
    </source>
</evidence>
<dbReference type="Gene3D" id="1.10.10.10">
    <property type="entry name" value="Winged helix-like DNA-binding domain superfamily/Winged helix DNA-binding domain"/>
    <property type="match status" value="1"/>
</dbReference>
<protein>
    <recommendedName>
        <fullName evidence="3">methylated-DNA--[protein]-cysteine S-methyltransferase</fullName>
        <ecNumber evidence="3">2.1.1.63</ecNumber>
    </recommendedName>
</protein>
<dbReference type="GO" id="GO:0003908">
    <property type="term" value="F:methylated-DNA-[protein]-cysteine S-methyltransferase activity"/>
    <property type="evidence" value="ECO:0007669"/>
    <property type="project" value="UniProtKB-EC"/>
</dbReference>
<keyword evidence="5 10" id="KW-0808">Transferase</keyword>
<dbReference type="GO" id="GO:0006281">
    <property type="term" value="P:DNA repair"/>
    <property type="evidence" value="ECO:0007669"/>
    <property type="project" value="UniProtKB-KW"/>
</dbReference>
<dbReference type="RefSeq" id="WP_156328677.1">
    <property type="nucleotide sequence ID" value="NZ_CACRSW010000007.1"/>
</dbReference>
<organism evidence="10">
    <name type="scientific">Anaerococcus vaginalis</name>
    <dbReference type="NCBI Taxonomy" id="33037"/>
    <lineage>
        <taxon>Bacteria</taxon>
        <taxon>Bacillati</taxon>
        <taxon>Bacillota</taxon>
        <taxon>Tissierellia</taxon>
        <taxon>Tissierellales</taxon>
        <taxon>Peptoniphilaceae</taxon>
        <taxon>Anaerococcus</taxon>
    </lineage>
</organism>
<reference evidence="10" key="1">
    <citation type="submission" date="2019-11" db="EMBL/GenBank/DDBJ databases">
        <authorList>
            <person name="Feng L."/>
        </authorList>
    </citation>
    <scope>NUCLEOTIDE SEQUENCE</scope>
    <source>
        <strain evidence="10">AvaginalisLFYP127</strain>
    </source>
</reference>
<dbReference type="InterPro" id="IPR036217">
    <property type="entry name" value="MethylDNA_cys_MeTrfase_DNAb"/>
</dbReference>
<dbReference type="GO" id="GO:0032259">
    <property type="term" value="P:methylation"/>
    <property type="evidence" value="ECO:0007669"/>
    <property type="project" value="UniProtKB-KW"/>
</dbReference>
<evidence type="ECO:0000313" key="10">
    <source>
        <dbReference type="EMBL" id="VYS86145.1"/>
    </source>
</evidence>
<dbReference type="NCBIfam" id="TIGR00589">
    <property type="entry name" value="ogt"/>
    <property type="match status" value="1"/>
</dbReference>